<proteinExistence type="predicted"/>
<name>A0AAE8QVZ0_9ENTR</name>
<dbReference type="Proteomes" id="UP000291623">
    <property type="component" value="Unassembled WGS sequence"/>
</dbReference>
<dbReference type="GeneID" id="92385698"/>
<accession>A0AAE8QVZ0</accession>
<protein>
    <submittedName>
        <fullName evidence="1">Uncharacterized protein</fullName>
    </submittedName>
</protein>
<reference evidence="1 2" key="1">
    <citation type="submission" date="2019-02" db="EMBL/GenBank/DDBJ databases">
        <title>The draft genome of Enterobacter spp. strains.</title>
        <authorList>
            <person name="Wang C."/>
            <person name="Feng Y."/>
            <person name="Zong Z."/>
        </authorList>
    </citation>
    <scope>NUCLEOTIDE SEQUENCE [LARGE SCALE GENOMIC DNA]</scope>
    <source>
        <strain evidence="1 2">WCHEQ120003</strain>
    </source>
</reference>
<sequence length="63" mass="7212">MYIPDHLILGIHDSDRSLVIRRNRDGSFKDGFVMRPDEFVASLALIDEARKLVAPEERQGDDD</sequence>
<evidence type="ECO:0000313" key="1">
    <source>
        <dbReference type="EMBL" id="TCB86079.1"/>
    </source>
</evidence>
<comment type="caution">
    <text evidence="1">The sequence shown here is derived from an EMBL/GenBank/DDBJ whole genome shotgun (WGS) entry which is preliminary data.</text>
</comment>
<gene>
    <name evidence="1" type="ORF">E0L16_13000</name>
</gene>
<organism evidence="1 2">
    <name type="scientific">Enterobacter quasihormaechei</name>
    <dbReference type="NCBI Taxonomy" id="2529382"/>
    <lineage>
        <taxon>Bacteria</taxon>
        <taxon>Pseudomonadati</taxon>
        <taxon>Pseudomonadota</taxon>
        <taxon>Gammaproteobacteria</taxon>
        <taxon>Enterobacterales</taxon>
        <taxon>Enterobacteriaceae</taxon>
        <taxon>Enterobacter</taxon>
    </lineage>
</organism>
<dbReference type="RefSeq" id="WP_041909743.1">
    <property type="nucleotide sequence ID" value="NZ_SJON01000009.1"/>
</dbReference>
<evidence type="ECO:0000313" key="2">
    <source>
        <dbReference type="Proteomes" id="UP000291623"/>
    </source>
</evidence>
<dbReference type="EMBL" id="SJON01000009">
    <property type="protein sequence ID" value="TCB86079.1"/>
    <property type="molecule type" value="Genomic_DNA"/>
</dbReference>
<dbReference type="AlphaFoldDB" id="A0AAE8QVZ0"/>